<evidence type="ECO:0000313" key="3">
    <source>
        <dbReference type="Proteomes" id="UP000054736"/>
    </source>
</evidence>
<gene>
    <name evidence="2" type="ORF">Ldro_1243</name>
</gene>
<keyword evidence="3" id="KW-1185">Reference proteome</keyword>
<reference evidence="2 3" key="1">
    <citation type="submission" date="2015-11" db="EMBL/GenBank/DDBJ databases">
        <title>Genomic analysis of 38 Legionella species identifies large and diverse effector repertoires.</title>
        <authorList>
            <person name="Burstein D."/>
            <person name="Amaro F."/>
            <person name="Zusman T."/>
            <person name="Lifshitz Z."/>
            <person name="Cohen O."/>
            <person name="Gilbert J.A."/>
            <person name="Pupko T."/>
            <person name="Shuman H.A."/>
            <person name="Segal G."/>
        </authorList>
    </citation>
    <scope>NUCLEOTIDE SEQUENCE [LARGE SCALE GENOMIC DNA]</scope>
    <source>
        <strain evidence="2 3">ATCC 700990</strain>
    </source>
</reference>
<dbReference type="EMBL" id="LNXY01000020">
    <property type="protein sequence ID" value="KTC87624.1"/>
    <property type="molecule type" value="Genomic_DNA"/>
</dbReference>
<protein>
    <submittedName>
        <fullName evidence="2">Uncharacterized protein</fullName>
    </submittedName>
</protein>
<feature type="compositionally biased region" description="Polar residues" evidence="1">
    <location>
        <begin position="653"/>
        <end position="662"/>
    </location>
</feature>
<proteinExistence type="predicted"/>
<comment type="caution">
    <text evidence="2">The sequence shown here is derived from an EMBL/GenBank/DDBJ whole genome shotgun (WGS) entry which is preliminary data.</text>
</comment>
<dbReference type="PATRIC" id="fig|1212489.4.peg.1308"/>
<feature type="region of interest" description="Disordered" evidence="1">
    <location>
        <begin position="652"/>
        <end position="676"/>
    </location>
</feature>
<dbReference type="AlphaFoldDB" id="A0A0W0SWA3"/>
<organism evidence="2 3">
    <name type="scientific">Legionella drozanskii LLAP-1</name>
    <dbReference type="NCBI Taxonomy" id="1212489"/>
    <lineage>
        <taxon>Bacteria</taxon>
        <taxon>Pseudomonadati</taxon>
        <taxon>Pseudomonadota</taxon>
        <taxon>Gammaproteobacteria</taxon>
        <taxon>Legionellales</taxon>
        <taxon>Legionellaceae</taxon>
        <taxon>Legionella</taxon>
    </lineage>
</organism>
<sequence length="676" mass="77065">MYAHLMCPIIIDVTNIQDSQIDELISYRAGAPSIKPQLVPTHRVTDDSKKQLSYNRFQALDKKEQFRRKLLMALETEWAKIYSPEVTAELIKLFVSYTETIDHDGGLIFGGLINKEIFQGLVNCYDKLLGENGSKSWIHSYLNLGNHPDFLSNKEFNQAFLHPLLIALIAHACGGAIRIVDARAKDAEPLEVRAQDNMLHIDNTPFRREFKIIVTWERGHASGPKGQNFVYLPGTHKGVRDCFYSEDKGYWSTEDASIFIQENTVEQAFEIQKKVLNTEHPLVVEVHNPDKPTTTVFEAGALVHHRYRTEEKNIPRSCIIVAFHRAEDNPGQLLSQKEDSSENKLFHLLSHKSTDNNDEGFITVLAKDCAAIANKILEINDEKNSAEIIKFESKVLNEIQFTAWKKTVVGAPTLEQLKINKNHYPIIGASVSNDEFFDIIVNKMMIFDKHGPLDLILYGDGHEEIRKWARNRIREMKPERLATRFEQYRNLLKQPEASDLMTPVQLANELENLLKFIKQLPINIKAQAQLASHEKISEIDAYRSLEQLISDLKEAIVRCDSRQSFLSTSLFAFWTYDELSLLHGDLPEELKQTGQKLLGNYVATGILITKQIQRDLVKVTNPDLLTEDQTQKSSAHLSQFFQNIRLQRRPTIAPSSNDQTMVSPDPDAINVPRSSI</sequence>
<accession>A0A0W0SWA3</accession>
<evidence type="ECO:0000256" key="1">
    <source>
        <dbReference type="SAM" id="MobiDB-lite"/>
    </source>
</evidence>
<dbReference type="Proteomes" id="UP000054736">
    <property type="component" value="Unassembled WGS sequence"/>
</dbReference>
<dbReference type="SUPFAM" id="SSF51197">
    <property type="entry name" value="Clavaminate synthase-like"/>
    <property type="match status" value="1"/>
</dbReference>
<name>A0A0W0SWA3_9GAMM</name>
<evidence type="ECO:0000313" key="2">
    <source>
        <dbReference type="EMBL" id="KTC87624.1"/>
    </source>
</evidence>